<dbReference type="InterPro" id="IPR054681">
    <property type="entry name" value="CrtW-like"/>
</dbReference>
<keyword evidence="7" id="KW-1185">Reference proteome</keyword>
<feature type="transmembrane region" description="Helical" evidence="4">
    <location>
        <begin position="92"/>
        <end position="110"/>
    </location>
</feature>
<dbReference type="AlphaFoldDB" id="A0A1Z4LHT9"/>
<sequence length="263" mass="31340">MTSFVIDILTKQLRQLIQYSRNFIGLITAFIIIAAWIISLVIFININISETHLYLIIVSILCRAFFQTGLFITAHDAMHGIVFPKNPKINNFIGHITVGLYAFFSYKKLLQRHSEHHKNPASEFDPDYHNGKHKNFFSWYFYFMFRYWSWLRFAGMTVVYHAVRITFHIPEINLLVFWAAPLLLSSIQLFYFGTYLPHREPSEGYQNSHRTKSVYRPFLWSFITCYHFGYHEEHHKYPYVAWWELPLIVKNSRNTKPVLMLGK</sequence>
<evidence type="ECO:0000313" key="6">
    <source>
        <dbReference type="EMBL" id="BAY80787.1"/>
    </source>
</evidence>
<comment type="cofactor">
    <cofactor evidence="1">
        <name>Fe(2+)</name>
        <dbReference type="ChEBI" id="CHEBI:29033"/>
    </cofactor>
</comment>
<feature type="transmembrane region" description="Helical" evidence="4">
    <location>
        <begin position="175"/>
        <end position="196"/>
    </location>
</feature>
<proteinExistence type="inferred from homology"/>
<protein>
    <submittedName>
        <fullName evidence="6">Fatty acid desaturase</fullName>
    </submittedName>
</protein>
<evidence type="ECO:0000256" key="3">
    <source>
        <dbReference type="ARBA" id="ARBA00023004"/>
    </source>
</evidence>
<evidence type="ECO:0000256" key="2">
    <source>
        <dbReference type="ARBA" id="ARBA00008749"/>
    </source>
</evidence>
<keyword evidence="4" id="KW-0472">Membrane</keyword>
<feature type="transmembrane region" description="Helical" evidence="4">
    <location>
        <begin position="139"/>
        <end position="163"/>
    </location>
</feature>
<reference evidence="6 7" key="1">
    <citation type="submission" date="2017-06" db="EMBL/GenBank/DDBJ databases">
        <title>Genome sequencing of cyanobaciteial culture collection at National Institute for Environmental Studies (NIES).</title>
        <authorList>
            <person name="Hirose Y."/>
            <person name="Shimura Y."/>
            <person name="Fujisawa T."/>
            <person name="Nakamura Y."/>
            <person name="Kawachi M."/>
        </authorList>
    </citation>
    <scope>NUCLEOTIDE SEQUENCE [LARGE SCALE GENOMIC DNA]</scope>
    <source>
        <strain evidence="6 7">NIES-267</strain>
    </source>
</reference>
<comment type="similarity">
    <text evidence="2">Belongs to the fatty acid desaturase type 2 family.</text>
</comment>
<dbReference type="InterPro" id="IPR005804">
    <property type="entry name" value="FA_desaturase_dom"/>
</dbReference>
<feature type="domain" description="Fatty acid desaturase" evidence="5">
    <location>
        <begin position="56"/>
        <end position="151"/>
    </location>
</feature>
<dbReference type="EMBL" id="AP018227">
    <property type="protein sequence ID" value="BAY80787.1"/>
    <property type="molecule type" value="Genomic_DNA"/>
</dbReference>
<keyword evidence="4" id="KW-1133">Transmembrane helix</keyword>
<evidence type="ECO:0000256" key="1">
    <source>
        <dbReference type="ARBA" id="ARBA00001954"/>
    </source>
</evidence>
<accession>A0A1Z4LHT9</accession>
<dbReference type="GO" id="GO:0008610">
    <property type="term" value="P:lipid biosynthetic process"/>
    <property type="evidence" value="ECO:0007669"/>
    <property type="project" value="UniProtKB-ARBA"/>
</dbReference>
<dbReference type="NCBIfam" id="NF045690">
    <property type="entry name" value="BCarotKetCrtW"/>
    <property type="match status" value="1"/>
</dbReference>
<name>A0A1Z4LHT9_9CYAN</name>
<evidence type="ECO:0000256" key="4">
    <source>
        <dbReference type="SAM" id="Phobius"/>
    </source>
</evidence>
<evidence type="ECO:0000313" key="7">
    <source>
        <dbReference type="Proteomes" id="UP000218418"/>
    </source>
</evidence>
<evidence type="ECO:0000259" key="5">
    <source>
        <dbReference type="Pfam" id="PF00487"/>
    </source>
</evidence>
<gene>
    <name evidence="6" type="ORF">NIES267_02520</name>
</gene>
<dbReference type="GO" id="GO:0016717">
    <property type="term" value="F:oxidoreductase activity, acting on paired donors, with oxidation of a pair of donors resulting in the reduction of molecular oxygen to two molecules of water"/>
    <property type="evidence" value="ECO:0007669"/>
    <property type="project" value="TreeGrafter"/>
</dbReference>
<feature type="transmembrane region" description="Helical" evidence="4">
    <location>
        <begin position="23"/>
        <end position="46"/>
    </location>
</feature>
<dbReference type="Pfam" id="PF00487">
    <property type="entry name" value="FA_desaturase"/>
    <property type="match status" value="1"/>
</dbReference>
<feature type="transmembrane region" description="Helical" evidence="4">
    <location>
        <begin position="53"/>
        <end position="72"/>
    </location>
</feature>
<keyword evidence="4" id="KW-0812">Transmembrane</keyword>
<organism evidence="6 7">
    <name type="scientific">Calothrix parasitica NIES-267</name>
    <dbReference type="NCBI Taxonomy" id="1973488"/>
    <lineage>
        <taxon>Bacteria</taxon>
        <taxon>Bacillati</taxon>
        <taxon>Cyanobacteriota</taxon>
        <taxon>Cyanophyceae</taxon>
        <taxon>Nostocales</taxon>
        <taxon>Calotrichaceae</taxon>
        <taxon>Calothrix</taxon>
    </lineage>
</organism>
<dbReference type="InterPro" id="IPR012171">
    <property type="entry name" value="Fatty_acid_desaturase"/>
</dbReference>
<dbReference type="PANTHER" id="PTHR19353:SF19">
    <property type="entry name" value="DELTA(5) FATTY ACID DESATURASE C-RELATED"/>
    <property type="match status" value="1"/>
</dbReference>
<dbReference type="PANTHER" id="PTHR19353">
    <property type="entry name" value="FATTY ACID DESATURASE 2"/>
    <property type="match status" value="1"/>
</dbReference>
<dbReference type="OrthoDB" id="9792534at2"/>
<dbReference type="Proteomes" id="UP000218418">
    <property type="component" value="Chromosome"/>
</dbReference>
<keyword evidence="3" id="KW-0408">Iron</keyword>
<dbReference type="GO" id="GO:0016020">
    <property type="term" value="C:membrane"/>
    <property type="evidence" value="ECO:0007669"/>
    <property type="project" value="TreeGrafter"/>
</dbReference>